<protein>
    <submittedName>
        <fullName evidence="1">Uncharacterized protein</fullName>
    </submittedName>
</protein>
<name>A0A0E9RSQ1_ANGAN</name>
<sequence>MLSRLFLQAHQLAIERELNVPLN</sequence>
<evidence type="ECO:0000313" key="1">
    <source>
        <dbReference type="EMBL" id="JAH31278.1"/>
    </source>
</evidence>
<dbReference type="AlphaFoldDB" id="A0A0E9RSQ1"/>
<proteinExistence type="predicted"/>
<dbReference type="EMBL" id="GBXM01077299">
    <property type="protein sequence ID" value="JAH31278.1"/>
    <property type="molecule type" value="Transcribed_RNA"/>
</dbReference>
<reference evidence="1" key="2">
    <citation type="journal article" date="2015" name="Fish Shellfish Immunol.">
        <title>Early steps in the European eel (Anguilla anguilla)-Vibrio vulnificus interaction in the gills: Role of the RtxA13 toxin.</title>
        <authorList>
            <person name="Callol A."/>
            <person name="Pajuelo D."/>
            <person name="Ebbesson L."/>
            <person name="Teles M."/>
            <person name="MacKenzie S."/>
            <person name="Amaro C."/>
        </authorList>
    </citation>
    <scope>NUCLEOTIDE SEQUENCE</scope>
</reference>
<accession>A0A0E9RSQ1</accession>
<organism evidence="1">
    <name type="scientific">Anguilla anguilla</name>
    <name type="common">European freshwater eel</name>
    <name type="synonym">Muraena anguilla</name>
    <dbReference type="NCBI Taxonomy" id="7936"/>
    <lineage>
        <taxon>Eukaryota</taxon>
        <taxon>Metazoa</taxon>
        <taxon>Chordata</taxon>
        <taxon>Craniata</taxon>
        <taxon>Vertebrata</taxon>
        <taxon>Euteleostomi</taxon>
        <taxon>Actinopterygii</taxon>
        <taxon>Neopterygii</taxon>
        <taxon>Teleostei</taxon>
        <taxon>Anguilliformes</taxon>
        <taxon>Anguillidae</taxon>
        <taxon>Anguilla</taxon>
    </lineage>
</organism>
<reference evidence="1" key="1">
    <citation type="submission" date="2014-11" db="EMBL/GenBank/DDBJ databases">
        <authorList>
            <person name="Amaro Gonzalez C."/>
        </authorList>
    </citation>
    <scope>NUCLEOTIDE SEQUENCE</scope>
</reference>